<dbReference type="Proteomes" id="UP000732298">
    <property type="component" value="Unassembled WGS sequence"/>
</dbReference>
<dbReference type="Gene3D" id="1.10.443.10">
    <property type="entry name" value="Intergrase catalytic core"/>
    <property type="match status" value="1"/>
</dbReference>
<evidence type="ECO:0000313" key="4">
    <source>
        <dbReference type="Proteomes" id="UP000732298"/>
    </source>
</evidence>
<dbReference type="CDD" id="cd00397">
    <property type="entry name" value="DNA_BRE_C"/>
    <property type="match status" value="1"/>
</dbReference>
<gene>
    <name evidence="3" type="ORF">HY544_05535</name>
</gene>
<dbReference type="GO" id="GO:0003677">
    <property type="term" value="F:DNA binding"/>
    <property type="evidence" value="ECO:0007669"/>
    <property type="project" value="InterPro"/>
</dbReference>
<dbReference type="PROSITE" id="PS51898">
    <property type="entry name" value="TYR_RECOMBINASE"/>
    <property type="match status" value="1"/>
</dbReference>
<dbReference type="GO" id="GO:0015074">
    <property type="term" value="P:DNA integration"/>
    <property type="evidence" value="ECO:0007669"/>
    <property type="project" value="InterPro"/>
</dbReference>
<evidence type="ECO:0000313" key="3">
    <source>
        <dbReference type="EMBL" id="MBI4210933.1"/>
    </source>
</evidence>
<dbReference type="InterPro" id="IPR013762">
    <property type="entry name" value="Integrase-like_cat_sf"/>
</dbReference>
<evidence type="ECO:0000259" key="2">
    <source>
        <dbReference type="PROSITE" id="PS51898"/>
    </source>
</evidence>
<dbReference type="AlphaFoldDB" id="A0A8T3YL15"/>
<reference evidence="3" key="1">
    <citation type="submission" date="2020-07" db="EMBL/GenBank/DDBJ databases">
        <title>Huge and variable diversity of episymbiotic CPR bacteria and DPANN archaea in groundwater ecosystems.</title>
        <authorList>
            <person name="He C.Y."/>
            <person name="Keren R."/>
            <person name="Whittaker M."/>
            <person name="Farag I.F."/>
            <person name="Doudna J."/>
            <person name="Cate J.H.D."/>
            <person name="Banfield J.F."/>
        </authorList>
    </citation>
    <scope>NUCLEOTIDE SEQUENCE</scope>
    <source>
        <strain evidence="3">NC_groundwater_1296_Ag_S-0.2um_52_80</strain>
    </source>
</reference>
<dbReference type="GO" id="GO:0006310">
    <property type="term" value="P:DNA recombination"/>
    <property type="evidence" value="ECO:0007669"/>
    <property type="project" value="UniProtKB-KW"/>
</dbReference>
<dbReference type="InterPro" id="IPR002104">
    <property type="entry name" value="Integrase_catalytic"/>
</dbReference>
<evidence type="ECO:0000256" key="1">
    <source>
        <dbReference type="ARBA" id="ARBA00023172"/>
    </source>
</evidence>
<organism evidence="3 4">
    <name type="scientific">Candidatus Iainarchaeum sp</name>
    <dbReference type="NCBI Taxonomy" id="3101447"/>
    <lineage>
        <taxon>Archaea</taxon>
        <taxon>Candidatus Iainarchaeota</taxon>
        <taxon>Candidatus Iainarchaeia</taxon>
        <taxon>Candidatus Iainarchaeales</taxon>
        <taxon>Candidatus Iainarchaeaceae</taxon>
        <taxon>Candidatus Iainarchaeum</taxon>
    </lineage>
</organism>
<keyword evidence="1" id="KW-0233">DNA recombination</keyword>
<dbReference type="InterPro" id="IPR050090">
    <property type="entry name" value="Tyrosine_recombinase_XerCD"/>
</dbReference>
<proteinExistence type="predicted"/>
<protein>
    <submittedName>
        <fullName evidence="3">Tyrosine-type recombinase/integrase</fullName>
    </submittedName>
</protein>
<sequence length="394" mass="45412">MNGLYDLEGKLQDEISNLKDSGISNRNKELILNYQRHNIMRDLSICRQIKYINMLKTAAVRTKKDFDKAEAKDYEDLVVMLKGLKLSPYTIGTYRAVLKTFHKWLNGGQEYPPCVKWLNGNYNGKKKLPDEMLTQEEVREMLKHACNSRDKALISVLWESGARIGEVGNLRIKNATFDEFGCCIMVDGKTGMRRVRLINSAPDLLEWLNKHPHNNDREAFIWVNLEKNRLDQMGHRYIMKMLQVNAKKAGIQKPVNPHNFRHSRATYMSQFLTEAQMKEYFGWTQDSKMAAQYVHLSGKQVDDAILKMHGLIKEERKEDILKRITCPRCKEANDVNGNYCGKCWLPLTQQAAIEAEQKKEKDQKAMVAVMKLMEAVGNDPDKLLKTIQTIQGVA</sequence>
<comment type="caution">
    <text evidence="3">The sequence shown here is derived from an EMBL/GenBank/DDBJ whole genome shotgun (WGS) entry which is preliminary data.</text>
</comment>
<dbReference type="PANTHER" id="PTHR30349:SF87">
    <property type="entry name" value="TRANSPOSASE A"/>
    <property type="match status" value="1"/>
</dbReference>
<dbReference type="EMBL" id="JACQPB010000053">
    <property type="protein sequence ID" value="MBI4210933.1"/>
    <property type="molecule type" value="Genomic_DNA"/>
</dbReference>
<dbReference type="InterPro" id="IPR011010">
    <property type="entry name" value="DNA_brk_join_enz"/>
</dbReference>
<dbReference type="SUPFAM" id="SSF56349">
    <property type="entry name" value="DNA breaking-rejoining enzymes"/>
    <property type="match status" value="1"/>
</dbReference>
<accession>A0A8T3YL15</accession>
<feature type="domain" description="Tyr recombinase" evidence="2">
    <location>
        <begin position="127"/>
        <end position="306"/>
    </location>
</feature>
<dbReference type="Pfam" id="PF00589">
    <property type="entry name" value="Phage_integrase"/>
    <property type="match status" value="1"/>
</dbReference>
<name>A0A8T3YL15_9ARCH</name>
<dbReference type="PANTHER" id="PTHR30349">
    <property type="entry name" value="PHAGE INTEGRASE-RELATED"/>
    <property type="match status" value="1"/>
</dbReference>